<evidence type="ECO:0000259" key="1">
    <source>
        <dbReference type="PROSITE" id="PS50846"/>
    </source>
</evidence>
<dbReference type="Proteomes" id="UP000445000">
    <property type="component" value="Unassembled WGS sequence"/>
</dbReference>
<organism evidence="2 3">
    <name type="scientific">Steroidobacter agaridevorans</name>
    <dbReference type="NCBI Taxonomy" id="2695856"/>
    <lineage>
        <taxon>Bacteria</taxon>
        <taxon>Pseudomonadati</taxon>
        <taxon>Pseudomonadota</taxon>
        <taxon>Gammaproteobacteria</taxon>
        <taxon>Steroidobacterales</taxon>
        <taxon>Steroidobacteraceae</taxon>
        <taxon>Steroidobacter</taxon>
    </lineage>
</organism>
<proteinExistence type="predicted"/>
<dbReference type="CDD" id="cd00371">
    <property type="entry name" value="HMA"/>
    <property type="match status" value="1"/>
</dbReference>
<dbReference type="AlphaFoldDB" id="A0A829YCU5"/>
<name>A0A829YCU5_9GAMM</name>
<dbReference type="RefSeq" id="WP_161812317.1">
    <property type="nucleotide sequence ID" value="NZ_BLJN01000002.1"/>
</dbReference>
<dbReference type="PROSITE" id="PS50846">
    <property type="entry name" value="HMA_2"/>
    <property type="match status" value="1"/>
</dbReference>
<dbReference type="EMBL" id="BLJN01000002">
    <property type="protein sequence ID" value="GFE80658.1"/>
    <property type="molecule type" value="Genomic_DNA"/>
</dbReference>
<dbReference type="InterPro" id="IPR006121">
    <property type="entry name" value="HMA_dom"/>
</dbReference>
<comment type="caution">
    <text evidence="2">The sequence shown here is derived from an EMBL/GenBank/DDBJ whole genome shotgun (WGS) entry which is preliminary data.</text>
</comment>
<dbReference type="SUPFAM" id="SSF55008">
    <property type="entry name" value="HMA, heavy metal-associated domain"/>
    <property type="match status" value="1"/>
</dbReference>
<accession>A0A829YCU5</accession>
<dbReference type="Pfam" id="PF00403">
    <property type="entry name" value="HMA"/>
    <property type="match status" value="1"/>
</dbReference>
<feature type="domain" description="HMA" evidence="1">
    <location>
        <begin position="1"/>
        <end position="62"/>
    </location>
</feature>
<protein>
    <recommendedName>
        <fullName evidence="1">HMA domain-containing protein</fullName>
    </recommendedName>
</protein>
<evidence type="ECO:0000313" key="2">
    <source>
        <dbReference type="EMBL" id="GFE80658.1"/>
    </source>
</evidence>
<dbReference type="Gene3D" id="3.30.70.100">
    <property type="match status" value="1"/>
</dbReference>
<dbReference type="InterPro" id="IPR036163">
    <property type="entry name" value="HMA_dom_sf"/>
</dbReference>
<evidence type="ECO:0000313" key="3">
    <source>
        <dbReference type="Proteomes" id="UP000445000"/>
    </source>
</evidence>
<dbReference type="GO" id="GO:0046872">
    <property type="term" value="F:metal ion binding"/>
    <property type="evidence" value="ECO:0007669"/>
    <property type="project" value="InterPro"/>
</dbReference>
<sequence>MQFHIQDMTCGSCVRHVNEAIAKVDPAATIAADTASRRITVTTTASQQQIEKALRDDGYPATLI</sequence>
<keyword evidence="3" id="KW-1185">Reference proteome</keyword>
<reference evidence="3" key="1">
    <citation type="submission" date="2020-01" db="EMBL/GenBank/DDBJ databases">
        <title>'Steroidobacter agaridevorans' sp. nov., agar-degrading bacteria isolated from rhizosphere soils.</title>
        <authorList>
            <person name="Ikenaga M."/>
            <person name="Kataoka M."/>
            <person name="Murouchi A."/>
            <person name="Katsuragi S."/>
            <person name="Sakai M."/>
        </authorList>
    </citation>
    <scope>NUCLEOTIDE SEQUENCE [LARGE SCALE GENOMIC DNA]</scope>
    <source>
        <strain evidence="3">YU21-B</strain>
    </source>
</reference>
<gene>
    <name evidence="2" type="ORF">GCM10011487_26580</name>
</gene>